<dbReference type="PANTHER" id="PTHR43162:SF1">
    <property type="entry name" value="PRESTALK A DIFFERENTIATION PROTEIN A"/>
    <property type="match status" value="1"/>
</dbReference>
<dbReference type="InterPro" id="IPR051604">
    <property type="entry name" value="Ergot_Alk_Oxidoreductase"/>
</dbReference>
<gene>
    <name evidence="2" type="ORF">F3087_27215</name>
</gene>
<dbReference type="SUPFAM" id="SSF51735">
    <property type="entry name" value="NAD(P)-binding Rossmann-fold domains"/>
    <property type="match status" value="1"/>
</dbReference>
<dbReference type="InterPro" id="IPR036291">
    <property type="entry name" value="NAD(P)-bd_dom_sf"/>
</dbReference>
<dbReference type="PANTHER" id="PTHR43162">
    <property type="match status" value="1"/>
</dbReference>
<accession>A0A5N0ED29</accession>
<dbReference type="Proteomes" id="UP000323876">
    <property type="component" value="Unassembled WGS sequence"/>
</dbReference>
<dbReference type="InterPro" id="IPR008030">
    <property type="entry name" value="NmrA-like"/>
</dbReference>
<name>A0A5N0ED29_9NOCA</name>
<feature type="domain" description="NmrA-like" evidence="1">
    <location>
        <begin position="3"/>
        <end position="233"/>
    </location>
</feature>
<dbReference type="Gene3D" id="3.90.25.10">
    <property type="entry name" value="UDP-galactose 4-epimerase, domain 1"/>
    <property type="match status" value="1"/>
</dbReference>
<dbReference type="AlphaFoldDB" id="A0A5N0ED29"/>
<dbReference type="Pfam" id="PF05368">
    <property type="entry name" value="NmrA"/>
    <property type="match status" value="1"/>
</dbReference>
<evidence type="ECO:0000313" key="2">
    <source>
        <dbReference type="EMBL" id="KAA8885351.1"/>
    </source>
</evidence>
<organism evidence="2 3">
    <name type="scientific">Nocardia colli</name>
    <dbReference type="NCBI Taxonomy" id="2545717"/>
    <lineage>
        <taxon>Bacteria</taxon>
        <taxon>Bacillati</taxon>
        <taxon>Actinomycetota</taxon>
        <taxon>Actinomycetes</taxon>
        <taxon>Mycobacteriales</taxon>
        <taxon>Nocardiaceae</taxon>
        <taxon>Nocardia</taxon>
    </lineage>
</organism>
<dbReference type="Gene3D" id="3.40.50.720">
    <property type="entry name" value="NAD(P)-binding Rossmann-like Domain"/>
    <property type="match status" value="1"/>
</dbReference>
<dbReference type="EMBL" id="VXLC01000015">
    <property type="protein sequence ID" value="KAA8885351.1"/>
    <property type="molecule type" value="Genomic_DNA"/>
</dbReference>
<keyword evidence="3" id="KW-1185">Reference proteome</keyword>
<sequence length="299" mass="31699">MFVVTGATGRTGRVVVEELLRAGRTVRAIGRNRAGLASLEAVGAQAFTAEPTGRAALADAFAGAEGVYVMVQPNYIPDSPDFLAHQRAIADAMTTALATAGVRRVVTLSSWGADKPAGTGPVAGLHYLEQRIDTLDAVVTHLRAGYFMENLLGQIENIRAGVVAAPFDPDIAMPFINTADIGRAAAHSLLTPTPALDVLELHGERDLSMADVTEVIGRIADLPELRYVQQSIDEFAATQRRAGVSENVTGLMVEVAHAINSRHTATLQARSPRTTTPTSIESFVAEMLVPQLHTELATG</sequence>
<evidence type="ECO:0000313" key="3">
    <source>
        <dbReference type="Proteomes" id="UP000323876"/>
    </source>
</evidence>
<dbReference type="OrthoDB" id="4632815at2"/>
<proteinExistence type="predicted"/>
<protein>
    <submittedName>
        <fullName evidence="2">NAD(P)H-binding protein</fullName>
    </submittedName>
</protein>
<dbReference type="RefSeq" id="WP_150404909.1">
    <property type="nucleotide sequence ID" value="NZ_VXLC01000015.1"/>
</dbReference>
<comment type="caution">
    <text evidence="2">The sequence shown here is derived from an EMBL/GenBank/DDBJ whole genome shotgun (WGS) entry which is preliminary data.</text>
</comment>
<evidence type="ECO:0000259" key="1">
    <source>
        <dbReference type="Pfam" id="PF05368"/>
    </source>
</evidence>
<reference evidence="2 3" key="1">
    <citation type="submission" date="2019-09" db="EMBL/GenBank/DDBJ databases">
        <authorList>
            <person name="Wang X."/>
        </authorList>
    </citation>
    <scope>NUCLEOTIDE SEQUENCE [LARGE SCALE GENOMIC DNA]</scope>
    <source>
        <strain evidence="2 3">CICC 11023</strain>
    </source>
</reference>